<proteinExistence type="inferred from homology"/>
<dbReference type="AlphaFoldDB" id="A0A2P4TDI0"/>
<protein>
    <recommendedName>
        <fullName evidence="3">FAM65 N-terminal domain-containing protein</fullName>
    </recommendedName>
</protein>
<organism evidence="4 5">
    <name type="scientific">Bambusicola thoracicus</name>
    <name type="common">Chinese bamboo-partridge</name>
    <name type="synonym">Perdix thoracica</name>
    <dbReference type="NCBI Taxonomy" id="9083"/>
    <lineage>
        <taxon>Eukaryota</taxon>
        <taxon>Metazoa</taxon>
        <taxon>Chordata</taxon>
        <taxon>Craniata</taxon>
        <taxon>Vertebrata</taxon>
        <taxon>Euteleostomi</taxon>
        <taxon>Archelosauria</taxon>
        <taxon>Archosauria</taxon>
        <taxon>Dinosauria</taxon>
        <taxon>Saurischia</taxon>
        <taxon>Theropoda</taxon>
        <taxon>Coelurosauria</taxon>
        <taxon>Aves</taxon>
        <taxon>Neognathae</taxon>
        <taxon>Galloanserae</taxon>
        <taxon>Galliformes</taxon>
        <taxon>Phasianidae</taxon>
        <taxon>Perdicinae</taxon>
        <taxon>Bambusicola</taxon>
    </lineage>
</organism>
<feature type="domain" description="FAM65 N-terminal" evidence="3">
    <location>
        <begin position="39"/>
        <end position="310"/>
    </location>
</feature>
<dbReference type="InterPro" id="IPR031780">
    <property type="entry name" value="FAM65_N"/>
</dbReference>
<gene>
    <name evidence="4" type="ORF">CIB84_001848</name>
</gene>
<feature type="transmembrane region" description="Helical" evidence="2">
    <location>
        <begin position="14"/>
        <end position="36"/>
    </location>
</feature>
<comment type="caution">
    <text evidence="4">The sequence shown here is derived from an EMBL/GenBank/DDBJ whole genome shotgun (WGS) entry which is preliminary data.</text>
</comment>
<dbReference type="InterPro" id="IPR026136">
    <property type="entry name" value="RIPOR3"/>
</dbReference>
<dbReference type="Pfam" id="PF15903">
    <property type="entry name" value="PL48"/>
    <property type="match status" value="1"/>
</dbReference>
<evidence type="ECO:0000256" key="1">
    <source>
        <dbReference type="ARBA" id="ARBA00005744"/>
    </source>
</evidence>
<dbReference type="Proteomes" id="UP000237246">
    <property type="component" value="Unassembled WGS sequence"/>
</dbReference>
<dbReference type="PANTHER" id="PTHR15829">
    <property type="entry name" value="PROTEIN KINASE PKN/PRK1, EFFECTOR"/>
    <property type="match status" value="1"/>
</dbReference>
<evidence type="ECO:0000313" key="4">
    <source>
        <dbReference type="EMBL" id="POI34400.1"/>
    </source>
</evidence>
<evidence type="ECO:0000259" key="3">
    <source>
        <dbReference type="Pfam" id="PF15903"/>
    </source>
</evidence>
<name>A0A2P4TDI0_BAMTH</name>
<dbReference type="OrthoDB" id="9999654at2759"/>
<comment type="similarity">
    <text evidence="1">Belongs to the RIPOR family.</text>
</comment>
<keyword evidence="5" id="KW-1185">Reference proteome</keyword>
<sequence>SLLVAEEQKSPEIYYFWFAVVSKGDAFFIFSLFPFFSYRKSLSRSSVRSRMSLKSPKGYSSLQKGAVIWDPKPLQVKKIFEALKKGLNEYLEAHQTELDYLSDRQKDTKRNSRLAFYYDLDKVEELYEAYCIQCRLRDGAANMKHAFSLSPSTKASRESLVELYKNFQECTEDMCFIEGALEVHLGEFHLKMKGLVGFARLCPGDQYEVFVRLGRQKWKLKGKIETDDSQTWDEEEKIFIPNLHEQFEIKVWCIMQVTELRGLATVLVGVVTCDSINFFTTKPQAIIVDITELGTIKLQLEVLWNSSQPNMSKKTLDTSHNTDLLKRLTCDDLWI</sequence>
<reference evidence="4 5" key="1">
    <citation type="submission" date="2018-01" db="EMBL/GenBank/DDBJ databases">
        <title>Comparison of the Chinese Bamboo Partridge and Red Junglefowl genome sequences highlights the importance of demography in genome evolution.</title>
        <authorList>
            <person name="Tiley G.P."/>
            <person name="Kimball R.T."/>
            <person name="Braun E.L."/>
            <person name="Burleigh J.G."/>
        </authorList>
    </citation>
    <scope>NUCLEOTIDE SEQUENCE [LARGE SCALE GENOMIC DNA]</scope>
    <source>
        <strain evidence="4">RTK389</strain>
        <tissue evidence="4">Blood</tissue>
    </source>
</reference>
<keyword evidence="2" id="KW-1133">Transmembrane helix</keyword>
<evidence type="ECO:0000256" key="2">
    <source>
        <dbReference type="SAM" id="Phobius"/>
    </source>
</evidence>
<accession>A0A2P4TDI0</accession>
<keyword evidence="2" id="KW-0472">Membrane</keyword>
<dbReference type="PANTHER" id="PTHR15829:SF15">
    <property type="entry name" value="RIPOR FAMILY MEMBER 3"/>
    <property type="match status" value="1"/>
</dbReference>
<dbReference type="EMBL" id="PPHD01001851">
    <property type="protein sequence ID" value="POI34400.1"/>
    <property type="molecule type" value="Genomic_DNA"/>
</dbReference>
<feature type="non-terminal residue" evidence="4">
    <location>
        <position position="1"/>
    </location>
</feature>
<keyword evidence="2" id="KW-0812">Transmembrane</keyword>
<evidence type="ECO:0000313" key="5">
    <source>
        <dbReference type="Proteomes" id="UP000237246"/>
    </source>
</evidence>